<dbReference type="PROSITE" id="PS50081">
    <property type="entry name" value="ZF_DAG_PE_2"/>
    <property type="match status" value="1"/>
</dbReference>
<name>A0A0A9XGK7_LYGHE</name>
<reference evidence="15" key="3">
    <citation type="journal article" date="2016" name="Gigascience">
        <title>De novo construction of an expanded transcriptome assembly for the western tarnished plant bug, Lygus hesperus.</title>
        <authorList>
            <person name="Tassone E.E."/>
            <person name="Geib S.M."/>
            <person name="Hall B."/>
            <person name="Fabrick J.A."/>
            <person name="Brent C.S."/>
            <person name="Hull J.J."/>
        </authorList>
    </citation>
    <scope>NUCLEOTIDE SEQUENCE</scope>
</reference>
<evidence type="ECO:0000256" key="4">
    <source>
        <dbReference type="ARBA" id="ARBA00022771"/>
    </source>
</evidence>
<dbReference type="SUPFAM" id="SSF55550">
    <property type="entry name" value="SH2 domain"/>
    <property type="match status" value="1"/>
</dbReference>
<dbReference type="FunFam" id="1.10.555.10:FF:000005">
    <property type="entry name" value="Chimaerin"/>
    <property type="match status" value="1"/>
</dbReference>
<dbReference type="EMBL" id="GBHO01025661">
    <property type="protein sequence ID" value="JAG17943.1"/>
    <property type="molecule type" value="Transcribed_RNA"/>
</dbReference>
<dbReference type="PANTHER" id="PTHR46075">
    <property type="entry name" value="CHIMERIN FAMILY MEMBER"/>
    <property type="match status" value="1"/>
</dbReference>
<evidence type="ECO:0000256" key="9">
    <source>
        <dbReference type="ARBA" id="ARBA00077047"/>
    </source>
</evidence>
<evidence type="ECO:0000259" key="11">
    <source>
        <dbReference type="PROSITE" id="PS50001"/>
    </source>
</evidence>
<keyword evidence="3" id="KW-0479">Metal-binding</keyword>
<keyword evidence="6" id="KW-0472">Membrane</keyword>
<dbReference type="GO" id="GO:0008270">
    <property type="term" value="F:zinc ion binding"/>
    <property type="evidence" value="ECO:0007669"/>
    <property type="project" value="UniProtKB-KW"/>
</dbReference>
<dbReference type="Gene3D" id="3.30.505.10">
    <property type="entry name" value="SH2 domain"/>
    <property type="match status" value="1"/>
</dbReference>
<feature type="domain" description="Phorbol-ester/DAG-type" evidence="12">
    <location>
        <begin position="182"/>
        <end position="232"/>
    </location>
</feature>
<dbReference type="InterPro" id="IPR008936">
    <property type="entry name" value="Rho_GTPase_activation_prot"/>
</dbReference>
<dbReference type="SUPFAM" id="SSF48350">
    <property type="entry name" value="GTPase activation domain, GAP"/>
    <property type="match status" value="1"/>
</dbReference>
<evidence type="ECO:0000259" key="13">
    <source>
        <dbReference type="PROSITE" id="PS50238"/>
    </source>
</evidence>
<protein>
    <recommendedName>
        <fullName evidence="7">Beta-chimaerin</fullName>
    </recommendedName>
    <alternativeName>
        <fullName evidence="8">Beta-chimerin</fullName>
    </alternativeName>
    <alternativeName>
        <fullName evidence="9">Rho GTPase-activating protein 3</fullName>
    </alternativeName>
</protein>
<dbReference type="PROSITE" id="PS50238">
    <property type="entry name" value="RHOGAP"/>
    <property type="match status" value="1"/>
</dbReference>
<dbReference type="Gene3D" id="3.30.60.20">
    <property type="match status" value="1"/>
</dbReference>
<evidence type="ECO:0000256" key="8">
    <source>
        <dbReference type="ARBA" id="ARBA00076015"/>
    </source>
</evidence>
<dbReference type="Gene3D" id="1.10.555.10">
    <property type="entry name" value="Rho GTPase activation protein"/>
    <property type="match status" value="1"/>
</dbReference>
<feature type="domain" description="SH2" evidence="11">
    <location>
        <begin position="53"/>
        <end position="166"/>
    </location>
</feature>
<accession>A0A0A9XGK7</accession>
<dbReference type="FunFam" id="3.30.60.20:FF:000025">
    <property type="entry name" value="Chimaerin"/>
    <property type="match status" value="1"/>
</dbReference>
<dbReference type="PANTHER" id="PTHR46075:SF2">
    <property type="entry name" value="RHO GTPASE ACTIVATING PROTEIN AT 5A, ISOFORM A"/>
    <property type="match status" value="1"/>
</dbReference>
<dbReference type="Pfam" id="PF00130">
    <property type="entry name" value="C1_1"/>
    <property type="match status" value="1"/>
</dbReference>
<evidence type="ECO:0000256" key="1">
    <source>
        <dbReference type="ARBA" id="ARBA00004170"/>
    </source>
</evidence>
<evidence type="ECO:0000259" key="12">
    <source>
        <dbReference type="PROSITE" id="PS50081"/>
    </source>
</evidence>
<evidence type="ECO:0000313" key="15">
    <source>
        <dbReference type="EMBL" id="JAQ18622.1"/>
    </source>
</evidence>
<sequence length="437" mass="49583">MDVVTPNGIAKTQESPLGPVWKPDLYKLQQEAPHPCLVACSKCVGRPGHYGEEFHGRLSHQRASELLTEDGCFLVRYSGPEDSPICTLSLRFRNKVKHYRLYYDGQHYVLEKRFDCVRDLVADGLVTMHIEAEAGSYIQLMCDVRAYERSPAYMTLSRFKRRTKPLLKDVNEENEVILYDKPHKFKVHNFKGLNWCEFCSNFLWGFTAQGVKCEDCSFSAHVKCSEKLPPDCCPELKSVRSVFGVDLTAFVRSRRTTRPFLVDKCVQEIEARGLHVEGIYRISGFADEMDSLRMALERDGENADISASVYDNINVVAGILKQYFRLLPIPLLTYEVHPFLIKAVQMHTLKEQITATKEALSSLPPAHFNTLKFLMAHLAKVDEHQAVNKMSSFNLSTVFAPTLMPPCTSKISASIPDMSGEINAINLLILYNKSIFE</sequence>
<proteinExistence type="predicted"/>
<reference evidence="14" key="2">
    <citation type="submission" date="2014-07" db="EMBL/GenBank/DDBJ databases">
        <authorList>
            <person name="Hull J."/>
        </authorList>
    </citation>
    <scope>NUCLEOTIDE SEQUENCE</scope>
</reference>
<dbReference type="InterPro" id="IPR020454">
    <property type="entry name" value="DAG/PE-bd"/>
</dbReference>
<comment type="subcellular location">
    <subcellularLocation>
        <location evidence="1">Membrane</location>
        <topology evidence="1">Peripheral membrane protein</topology>
    </subcellularLocation>
</comment>
<gene>
    <name evidence="14" type="primary">Chn1</name>
    <name evidence="14" type="ORF">CM83_29671</name>
    <name evidence="15" type="ORF">g.50266</name>
</gene>
<evidence type="ECO:0000256" key="7">
    <source>
        <dbReference type="ARBA" id="ARBA00073081"/>
    </source>
</evidence>
<dbReference type="GO" id="GO:0007165">
    <property type="term" value="P:signal transduction"/>
    <property type="evidence" value="ECO:0007669"/>
    <property type="project" value="InterPro"/>
</dbReference>
<dbReference type="InterPro" id="IPR000198">
    <property type="entry name" value="RhoGAP_dom"/>
</dbReference>
<keyword evidence="2" id="KW-0343">GTPase activation</keyword>
<feature type="domain" description="Rho-GAP" evidence="13">
    <location>
        <begin position="245"/>
        <end position="436"/>
    </location>
</feature>
<dbReference type="InterPro" id="IPR036860">
    <property type="entry name" value="SH2_dom_sf"/>
</dbReference>
<dbReference type="Pfam" id="PF00620">
    <property type="entry name" value="RhoGAP"/>
    <property type="match status" value="1"/>
</dbReference>
<dbReference type="GO" id="GO:0016020">
    <property type="term" value="C:membrane"/>
    <property type="evidence" value="ECO:0007669"/>
    <property type="project" value="UniProtKB-SubCell"/>
</dbReference>
<evidence type="ECO:0000256" key="10">
    <source>
        <dbReference type="PROSITE-ProRule" id="PRU00191"/>
    </source>
</evidence>
<dbReference type="SMART" id="SM00252">
    <property type="entry name" value="SH2"/>
    <property type="match status" value="1"/>
</dbReference>
<keyword evidence="5" id="KW-0862">Zinc</keyword>
<dbReference type="InterPro" id="IPR046349">
    <property type="entry name" value="C1-like_sf"/>
</dbReference>
<dbReference type="CDD" id="cd20806">
    <property type="entry name" value="C1_CHN"/>
    <property type="match status" value="1"/>
</dbReference>
<dbReference type="EMBL" id="GDHC01000007">
    <property type="protein sequence ID" value="JAQ18622.1"/>
    <property type="molecule type" value="Transcribed_RNA"/>
</dbReference>
<evidence type="ECO:0000256" key="6">
    <source>
        <dbReference type="ARBA" id="ARBA00023136"/>
    </source>
</evidence>
<dbReference type="PROSITE" id="PS50001">
    <property type="entry name" value="SH2"/>
    <property type="match status" value="1"/>
</dbReference>
<dbReference type="SMART" id="SM00324">
    <property type="entry name" value="RhoGAP"/>
    <property type="match status" value="1"/>
</dbReference>
<organism evidence="14">
    <name type="scientific">Lygus hesperus</name>
    <name type="common">Western plant bug</name>
    <dbReference type="NCBI Taxonomy" id="30085"/>
    <lineage>
        <taxon>Eukaryota</taxon>
        <taxon>Metazoa</taxon>
        <taxon>Ecdysozoa</taxon>
        <taxon>Arthropoda</taxon>
        <taxon>Hexapoda</taxon>
        <taxon>Insecta</taxon>
        <taxon>Pterygota</taxon>
        <taxon>Neoptera</taxon>
        <taxon>Paraneoptera</taxon>
        <taxon>Hemiptera</taxon>
        <taxon>Heteroptera</taxon>
        <taxon>Panheteroptera</taxon>
        <taxon>Cimicomorpha</taxon>
        <taxon>Miridae</taxon>
        <taxon>Mirini</taxon>
        <taxon>Lygus</taxon>
    </lineage>
</organism>
<keyword evidence="4" id="KW-0863">Zinc-finger</keyword>
<evidence type="ECO:0000256" key="2">
    <source>
        <dbReference type="ARBA" id="ARBA00022468"/>
    </source>
</evidence>
<dbReference type="InterPro" id="IPR000980">
    <property type="entry name" value="SH2"/>
</dbReference>
<dbReference type="PRINTS" id="PR00008">
    <property type="entry name" value="DAGPEDOMAIN"/>
</dbReference>
<evidence type="ECO:0000313" key="14">
    <source>
        <dbReference type="EMBL" id="JAG17943.1"/>
    </source>
</evidence>
<evidence type="ECO:0000256" key="5">
    <source>
        <dbReference type="ARBA" id="ARBA00022833"/>
    </source>
</evidence>
<dbReference type="GO" id="GO:0005096">
    <property type="term" value="F:GTPase activator activity"/>
    <property type="evidence" value="ECO:0007669"/>
    <property type="project" value="UniProtKB-KW"/>
</dbReference>
<dbReference type="AlphaFoldDB" id="A0A0A9XGK7"/>
<evidence type="ECO:0000256" key="3">
    <source>
        <dbReference type="ARBA" id="ARBA00022723"/>
    </source>
</evidence>
<reference evidence="14" key="1">
    <citation type="journal article" date="2014" name="PLoS ONE">
        <title>Transcriptome-Based Identification of ABC Transporters in the Western Tarnished Plant Bug Lygus hesperus.</title>
        <authorList>
            <person name="Hull J.J."/>
            <person name="Chaney K."/>
            <person name="Geib S.M."/>
            <person name="Fabrick J.A."/>
            <person name="Brent C.S."/>
            <person name="Walsh D."/>
            <person name="Lavine L.C."/>
        </authorList>
    </citation>
    <scope>NUCLEOTIDE SEQUENCE</scope>
</reference>
<dbReference type="InterPro" id="IPR051854">
    <property type="entry name" value="Rho-type_GAP"/>
</dbReference>
<keyword evidence="10" id="KW-0727">SH2 domain</keyword>
<dbReference type="InterPro" id="IPR002219">
    <property type="entry name" value="PKC_DAG/PE"/>
</dbReference>
<dbReference type="SMART" id="SM00109">
    <property type="entry name" value="C1"/>
    <property type="match status" value="1"/>
</dbReference>
<dbReference type="Pfam" id="PF00017">
    <property type="entry name" value="SH2"/>
    <property type="match status" value="1"/>
</dbReference>
<dbReference type="SUPFAM" id="SSF57889">
    <property type="entry name" value="Cysteine-rich domain"/>
    <property type="match status" value="1"/>
</dbReference>